<proteinExistence type="inferred from homology"/>
<evidence type="ECO:0000259" key="6">
    <source>
        <dbReference type="Pfam" id="PF00700"/>
    </source>
</evidence>
<dbReference type="GO" id="GO:0005576">
    <property type="term" value="C:extracellular region"/>
    <property type="evidence" value="ECO:0007669"/>
    <property type="project" value="UniProtKB-SubCell"/>
</dbReference>
<gene>
    <name evidence="7" type="ORF">MIT9_P0983</name>
</gene>
<dbReference type="InterPro" id="IPR042187">
    <property type="entry name" value="Flagellin_C_sub2"/>
</dbReference>
<keyword evidence="7" id="KW-0969">Cilium</keyword>
<dbReference type="GO" id="GO:0009288">
    <property type="term" value="C:bacterial-type flagellum"/>
    <property type="evidence" value="ECO:0007669"/>
    <property type="project" value="UniProtKB-SubCell"/>
</dbReference>
<dbReference type="RefSeq" id="WP_317706331.1">
    <property type="nucleotide sequence ID" value="NZ_AP024714.1"/>
</dbReference>
<organism evidence="7 8">
    <name type="scientific">Methylomarinovum caldicuralii</name>
    <dbReference type="NCBI Taxonomy" id="438856"/>
    <lineage>
        <taxon>Bacteria</taxon>
        <taxon>Pseudomonadati</taxon>
        <taxon>Pseudomonadota</taxon>
        <taxon>Gammaproteobacteria</taxon>
        <taxon>Methylococcales</taxon>
        <taxon>Methylothermaceae</taxon>
        <taxon>Methylomarinovum</taxon>
    </lineage>
</organism>
<comment type="subcellular location">
    <subcellularLocation>
        <location evidence="4">Secreted</location>
    </subcellularLocation>
    <subcellularLocation>
        <location evidence="4">Bacterial flagellum</location>
    </subcellularLocation>
</comment>
<dbReference type="EMBL" id="AP024714">
    <property type="protein sequence ID" value="BCX81405.1"/>
    <property type="molecule type" value="Genomic_DNA"/>
</dbReference>
<dbReference type="Pfam" id="PF00669">
    <property type="entry name" value="Flagellin_N"/>
    <property type="match status" value="1"/>
</dbReference>
<evidence type="ECO:0000256" key="4">
    <source>
        <dbReference type="RuleBase" id="RU362073"/>
    </source>
</evidence>
<keyword evidence="3 4" id="KW-0975">Bacterial flagellum</keyword>
<dbReference type="Gene3D" id="3.30.70.2120">
    <property type="match status" value="2"/>
</dbReference>
<dbReference type="AlphaFoldDB" id="A0AAU9C2K4"/>
<dbReference type="SUPFAM" id="SSF64518">
    <property type="entry name" value="Phase 1 flagellin"/>
    <property type="match status" value="2"/>
</dbReference>
<dbReference type="InterPro" id="IPR001029">
    <property type="entry name" value="Flagellin_N"/>
</dbReference>
<dbReference type="GO" id="GO:0005198">
    <property type="term" value="F:structural molecule activity"/>
    <property type="evidence" value="ECO:0007669"/>
    <property type="project" value="UniProtKB-UniRule"/>
</dbReference>
<dbReference type="InterPro" id="IPR001492">
    <property type="entry name" value="Flagellin"/>
</dbReference>
<dbReference type="InterPro" id="IPR010810">
    <property type="entry name" value="Flagellin_hook_IN_motif"/>
</dbReference>
<evidence type="ECO:0000313" key="8">
    <source>
        <dbReference type="Proteomes" id="UP001321825"/>
    </source>
</evidence>
<evidence type="ECO:0000256" key="2">
    <source>
        <dbReference type="ARBA" id="ARBA00022525"/>
    </source>
</evidence>
<reference evidence="8" key="1">
    <citation type="journal article" date="2024" name="Int. J. Syst. Evol. Microbiol.">
        <title>Methylomarinovum tepidoasis sp. nov., a moderately thermophilic methanotroph of the family Methylothermaceae isolated from a deep-sea hydrothermal field.</title>
        <authorList>
            <person name="Hirayama H."/>
            <person name="Takaki Y."/>
            <person name="Abe M."/>
            <person name="Miyazaki M."/>
            <person name="Uematsu K."/>
            <person name="Matsui Y."/>
            <person name="Takai K."/>
        </authorList>
    </citation>
    <scope>NUCLEOTIDE SEQUENCE [LARGE SCALE GENOMIC DNA]</scope>
    <source>
        <strain evidence="8">IT-9</strain>
    </source>
</reference>
<evidence type="ECO:0000256" key="1">
    <source>
        <dbReference type="ARBA" id="ARBA00005709"/>
    </source>
</evidence>
<dbReference type="Gene3D" id="6.10.280.190">
    <property type="match status" value="1"/>
</dbReference>
<dbReference type="Pfam" id="PF07196">
    <property type="entry name" value="Flagellin_IN"/>
    <property type="match status" value="1"/>
</dbReference>
<dbReference type="PANTHER" id="PTHR42792">
    <property type="entry name" value="FLAGELLIN"/>
    <property type="match status" value="1"/>
</dbReference>
<comment type="function">
    <text evidence="4">Flagellin is the subunit protein which polymerizes to form the filaments of bacterial flagella.</text>
</comment>
<keyword evidence="7" id="KW-0966">Cell projection</keyword>
<dbReference type="PANTHER" id="PTHR42792:SF2">
    <property type="entry name" value="FLAGELLIN"/>
    <property type="match status" value="1"/>
</dbReference>
<protein>
    <recommendedName>
        <fullName evidence="4">Flagellin</fullName>
    </recommendedName>
</protein>
<dbReference type="InterPro" id="IPR046358">
    <property type="entry name" value="Flagellin_C"/>
</dbReference>
<dbReference type="Gene3D" id="6.10.10.10">
    <property type="entry name" value="Flagellar export chaperone, C-terminal domain"/>
    <property type="match status" value="1"/>
</dbReference>
<keyword evidence="8" id="KW-1185">Reference proteome</keyword>
<feature type="domain" description="Flagellin C-terminal" evidence="6">
    <location>
        <begin position="634"/>
        <end position="719"/>
    </location>
</feature>
<dbReference type="Pfam" id="PF00700">
    <property type="entry name" value="Flagellin_C"/>
    <property type="match status" value="1"/>
</dbReference>
<name>A0AAU9C2K4_9GAMM</name>
<accession>A0AAU9C2K4</accession>
<dbReference type="KEGG" id="mcau:MIT9_P0983"/>
<evidence type="ECO:0000313" key="7">
    <source>
        <dbReference type="EMBL" id="BCX81405.1"/>
    </source>
</evidence>
<dbReference type="Proteomes" id="UP001321825">
    <property type="component" value="Chromosome"/>
</dbReference>
<dbReference type="Gene3D" id="1.20.1330.10">
    <property type="entry name" value="f41 fragment of flagellin, N-terminal domain"/>
    <property type="match status" value="2"/>
</dbReference>
<keyword evidence="7" id="KW-0282">Flagellum</keyword>
<comment type="similarity">
    <text evidence="1 4">Belongs to the bacterial flagellin family.</text>
</comment>
<sequence length="720" mass="72704">MPSIINTNIMALNTQRHLNKTEGMLSQAMERLSSGLRINSAADDSAGLAIATRFDAQARGLTVAMRNAGDGVSMTQTAEGALSSITDNLQRLRELALQSANATNTDSDRASLNAEAQQLIDEIQRVAEQTHFNGTKLLDGSFGKKVLQIGANAGETFELSIGKMTTDKLGAGQSAGVSAVGTDNAFANGDLIINGVAIGTSLASDDTASTNNAAASAIAKAAAINRVSDQTGVTAKVNANTVAGSSMIGAALSGSITLNGVTISNIETSTDTVATRQAVVTAINAVKDQTGVEAIDTGQDSTGITLKAADGRNIQIAFNTVTAAATGLAGADTYEGSITLVSTNGQPIKIEAGTNGESGLQNTGLIAGTYDGNVAAVSNLDGKSVSAQASAISATDGSTGQDAALNDGDLVINGVAIQAAQAIDDTASDTTANSSIKEASAIAIAAAINKASDATGVTATADANVVEATSSSTAETAGQSIQVYINNVATAAIVSVNDLDKDRAATAAAINAIADQTGVTAEDTGEGIRLTAADGRNISIVVDENGGGTAANFGLTGIATDSDVAANTFAATAQTYYSTVTLHSAKEIDIQAGINGKAALENLNFRAGTYGGAESGQFLKDVDLSTVDGANKALEAIGNALETINSQRGELGAVQNRLEATIENVQITRDNLTASKSRIMDADFAAETAQLAKAQVMQQAGMAMLAQAKQAPQQVLSLLR</sequence>
<keyword evidence="2 4" id="KW-0964">Secreted</keyword>
<feature type="domain" description="Flagellin N-terminal" evidence="5">
    <location>
        <begin position="5"/>
        <end position="141"/>
    </location>
</feature>
<evidence type="ECO:0000259" key="5">
    <source>
        <dbReference type="Pfam" id="PF00669"/>
    </source>
</evidence>
<evidence type="ECO:0000256" key="3">
    <source>
        <dbReference type="ARBA" id="ARBA00023143"/>
    </source>
</evidence>
<dbReference type="PRINTS" id="PR00207">
    <property type="entry name" value="FLAGELLIN"/>
</dbReference>